<dbReference type="EMBL" id="CP069280">
    <property type="protein sequence ID" value="QRI52850.1"/>
    <property type="molecule type" value="Genomic_DNA"/>
</dbReference>
<keyword evidence="1" id="KW-0812">Transmembrane</keyword>
<proteinExistence type="predicted"/>
<sequence length="54" mass="6233">MKIVLAIGLLFYMIVVIYHSLSEFKQGKKLEAIFDLLIFIATALFIITTRMLLK</sequence>
<name>A0ABD7CIA6_CLOBO</name>
<accession>A0ABD7CIA6</accession>
<evidence type="ECO:0000313" key="3">
    <source>
        <dbReference type="Proteomes" id="UP000663464"/>
    </source>
</evidence>
<dbReference type="Proteomes" id="UP000663464">
    <property type="component" value="Chromosome"/>
</dbReference>
<organism evidence="2 3">
    <name type="scientific">Clostridium botulinum</name>
    <dbReference type="NCBI Taxonomy" id="1491"/>
    <lineage>
        <taxon>Bacteria</taxon>
        <taxon>Bacillati</taxon>
        <taxon>Bacillota</taxon>
        <taxon>Clostridia</taxon>
        <taxon>Eubacteriales</taxon>
        <taxon>Clostridiaceae</taxon>
        <taxon>Clostridium</taxon>
    </lineage>
</organism>
<gene>
    <name evidence="2" type="ORF">JQS73_15655</name>
</gene>
<dbReference type="RefSeq" id="WP_162832543.1">
    <property type="nucleotide sequence ID" value="NZ_CP013850.1"/>
</dbReference>
<keyword evidence="1" id="KW-1133">Transmembrane helix</keyword>
<keyword evidence="1" id="KW-0472">Membrane</keyword>
<evidence type="ECO:0000313" key="2">
    <source>
        <dbReference type="EMBL" id="QRI52850.1"/>
    </source>
</evidence>
<evidence type="ECO:0000256" key="1">
    <source>
        <dbReference type="SAM" id="Phobius"/>
    </source>
</evidence>
<feature type="transmembrane region" description="Helical" evidence="1">
    <location>
        <begin position="32"/>
        <end position="53"/>
    </location>
</feature>
<reference evidence="2 3" key="1">
    <citation type="journal article" date="2014" name="J. Infect. Dis.">
        <title>Molecular characterization of a novel botulinum neurotoxin type H gene.</title>
        <authorList>
            <person name="Dover N."/>
            <person name="Barash J.R."/>
            <person name="Hill K.K."/>
            <person name="Xie G."/>
            <person name="Arnon S.S."/>
        </authorList>
    </citation>
    <scope>NUCLEOTIDE SEQUENCE [LARGE SCALE GENOMIC DNA]</scope>
    <source>
        <strain evidence="2 3">IBCA10-7060</strain>
    </source>
</reference>
<protein>
    <submittedName>
        <fullName evidence="2">Uncharacterized protein</fullName>
    </submittedName>
</protein>
<dbReference type="AlphaFoldDB" id="A0ABD7CIA6"/>